<name>A0A2W2EAE8_9ACTN</name>
<dbReference type="Proteomes" id="UP000248924">
    <property type="component" value="Unassembled WGS sequence"/>
</dbReference>
<dbReference type="OrthoDB" id="9134299at2"/>
<dbReference type="AlphaFoldDB" id="A0A2W2EAE8"/>
<dbReference type="Gene3D" id="3.30.530.20">
    <property type="match status" value="1"/>
</dbReference>
<sequence length="157" mass="16989">MECSVVVHALLPGADAQRTFDRLADFGAYPEFTDAVRTVAVTQLTPTQVESAWEVNFRKGILVWTERDDIDPLARRIDFAQTKGDFSVFTGSWLVVEEGDAVRVEFASRFDLGIASLASLIDPVACAALRDAVGDILRGLFGSDIEIDAIEAAPVAA</sequence>
<protein>
    <submittedName>
        <fullName evidence="2">Cyclase</fullName>
    </submittedName>
</protein>
<dbReference type="EMBL" id="POTY01000158">
    <property type="protein sequence ID" value="PZG14085.1"/>
    <property type="molecule type" value="Genomic_DNA"/>
</dbReference>
<accession>A0A2W2EAE8</accession>
<dbReference type="SUPFAM" id="SSF55961">
    <property type="entry name" value="Bet v1-like"/>
    <property type="match status" value="1"/>
</dbReference>
<evidence type="ECO:0000313" key="2">
    <source>
        <dbReference type="EMBL" id="PZG14085.1"/>
    </source>
</evidence>
<organism evidence="2 3">
    <name type="scientific">Micromonospora craterilacus</name>
    <dbReference type="NCBI Taxonomy" id="1655439"/>
    <lineage>
        <taxon>Bacteria</taxon>
        <taxon>Bacillati</taxon>
        <taxon>Actinomycetota</taxon>
        <taxon>Actinomycetes</taxon>
        <taxon>Micromonosporales</taxon>
        <taxon>Micromonosporaceae</taxon>
        <taxon>Micromonospora</taxon>
    </lineage>
</organism>
<dbReference type="RefSeq" id="WP_111216344.1">
    <property type="nucleotide sequence ID" value="NZ_POTY01000158.1"/>
</dbReference>
<dbReference type="Pfam" id="PF03364">
    <property type="entry name" value="Polyketide_cyc"/>
    <property type="match status" value="1"/>
</dbReference>
<dbReference type="InterPro" id="IPR023393">
    <property type="entry name" value="START-like_dom_sf"/>
</dbReference>
<reference evidence="2 3" key="1">
    <citation type="submission" date="2018-01" db="EMBL/GenBank/DDBJ databases">
        <title>Draft genome sequence of Jishengella sp. NA12.</title>
        <authorList>
            <person name="Sahin N."/>
            <person name="Ay H."/>
            <person name="Saygin H."/>
        </authorList>
    </citation>
    <scope>NUCLEOTIDE SEQUENCE [LARGE SCALE GENOMIC DNA]</scope>
    <source>
        <strain evidence="2 3">NA12</strain>
    </source>
</reference>
<comment type="caution">
    <text evidence="2">The sequence shown here is derived from an EMBL/GenBank/DDBJ whole genome shotgun (WGS) entry which is preliminary data.</text>
</comment>
<keyword evidence="3" id="KW-1185">Reference proteome</keyword>
<dbReference type="InterPro" id="IPR005031">
    <property type="entry name" value="COQ10_START"/>
</dbReference>
<gene>
    <name evidence="2" type="ORF">C1I95_22480</name>
</gene>
<evidence type="ECO:0000259" key="1">
    <source>
        <dbReference type="Pfam" id="PF03364"/>
    </source>
</evidence>
<evidence type="ECO:0000313" key="3">
    <source>
        <dbReference type="Proteomes" id="UP000248924"/>
    </source>
</evidence>
<proteinExistence type="predicted"/>
<feature type="domain" description="Coenzyme Q-binding protein COQ10 START" evidence="1">
    <location>
        <begin position="14"/>
        <end position="133"/>
    </location>
</feature>